<reference evidence="1 2" key="1">
    <citation type="submission" date="2019-06" db="EMBL/GenBank/DDBJ databases">
        <title>Sequencing the genomes of 1000 actinobacteria strains.</title>
        <authorList>
            <person name="Klenk H.-P."/>
        </authorList>
    </citation>
    <scope>NUCLEOTIDE SEQUENCE [LARGE SCALE GENOMIC DNA]</scope>
    <source>
        <strain evidence="1 2">DSM 42059</strain>
    </source>
</reference>
<dbReference type="EMBL" id="VIWW01000001">
    <property type="protein sequence ID" value="TWG06474.1"/>
    <property type="molecule type" value="Genomic_DNA"/>
</dbReference>
<evidence type="ECO:0000313" key="1">
    <source>
        <dbReference type="EMBL" id="TWG06474.1"/>
    </source>
</evidence>
<sequence>MFVTVRQARAYASRRGRQPATSGANVLELVRVQHWLEHPARRKVPQGAVLEAWNFFEDLARGLDAVHRLPQQGAAHNSTYEKLFAGESDAWTTGEQRAVLELITAGVALWNACPVLVKPAR</sequence>
<dbReference type="AlphaFoldDB" id="A0A561V4D7"/>
<gene>
    <name evidence="1" type="ORF">FHX80_114969</name>
</gene>
<evidence type="ECO:0000313" key="2">
    <source>
        <dbReference type="Proteomes" id="UP000318186"/>
    </source>
</evidence>
<organism evidence="1 2">
    <name type="scientific">Streptomyces brevispora</name>
    <dbReference type="NCBI Taxonomy" id="887462"/>
    <lineage>
        <taxon>Bacteria</taxon>
        <taxon>Bacillati</taxon>
        <taxon>Actinomycetota</taxon>
        <taxon>Actinomycetes</taxon>
        <taxon>Kitasatosporales</taxon>
        <taxon>Streptomycetaceae</taxon>
        <taxon>Streptomyces</taxon>
    </lineage>
</organism>
<accession>A0A561V4D7</accession>
<comment type="caution">
    <text evidence="1">The sequence shown here is derived from an EMBL/GenBank/DDBJ whole genome shotgun (WGS) entry which is preliminary data.</text>
</comment>
<name>A0A561V4D7_9ACTN</name>
<protein>
    <submittedName>
        <fullName evidence="1">Uncharacterized protein</fullName>
    </submittedName>
</protein>
<proteinExistence type="predicted"/>
<dbReference type="Proteomes" id="UP000318186">
    <property type="component" value="Unassembled WGS sequence"/>
</dbReference>